<keyword evidence="4" id="KW-0614">Plasmid</keyword>
<dbReference type="InterPro" id="IPR003115">
    <property type="entry name" value="ParB_N"/>
</dbReference>
<dbReference type="Proteomes" id="UP000035651">
    <property type="component" value="Plasmid pPF72-1"/>
</dbReference>
<dbReference type="SMART" id="SM00470">
    <property type="entry name" value="ParB"/>
    <property type="match status" value="1"/>
</dbReference>
<dbReference type="NCBIfam" id="TIGR00180">
    <property type="entry name" value="parB_part"/>
    <property type="match status" value="1"/>
</dbReference>
<evidence type="ECO:0000256" key="2">
    <source>
        <dbReference type="ARBA" id="ARBA00023125"/>
    </source>
</evidence>
<dbReference type="InterPro" id="IPR004437">
    <property type="entry name" value="ParB/RepB/Spo0J"/>
</dbReference>
<dbReference type="KEGG" id="pfg:AB870_24380"/>
<evidence type="ECO:0000313" key="4">
    <source>
        <dbReference type="EMBL" id="AKM33334.1"/>
    </source>
</evidence>
<reference evidence="4" key="1">
    <citation type="submission" date="2016-06" db="EMBL/GenBank/DDBJ databases">
        <title>Complete Genome Sequence of Pandoraea faecigallinarum DSM-23572.</title>
        <authorList>
            <person name="Yong D."/>
            <person name="Ee R."/>
            <person name="Lim Y.-L."/>
            <person name="Yin W.-F."/>
            <person name="Chan K.-G."/>
        </authorList>
    </citation>
    <scope>NUCLEOTIDE SEQUENCE</scope>
    <source>
        <strain evidence="4">DSM 23572</strain>
        <plasmid evidence="4">pPF72-1</plasmid>
    </source>
</reference>
<organism evidence="4 5">
    <name type="scientific">Pandoraea faecigallinarum</name>
    <dbReference type="NCBI Taxonomy" id="656179"/>
    <lineage>
        <taxon>Bacteria</taxon>
        <taxon>Pseudomonadati</taxon>
        <taxon>Pseudomonadota</taxon>
        <taxon>Betaproteobacteria</taxon>
        <taxon>Burkholderiales</taxon>
        <taxon>Burkholderiaceae</taxon>
        <taxon>Pandoraea</taxon>
    </lineage>
</organism>
<protein>
    <submittedName>
        <fullName evidence="4">Chromosome partitioning protein ParB</fullName>
    </submittedName>
</protein>
<dbReference type="FunFam" id="3.90.1530.30:FF:000001">
    <property type="entry name" value="Chromosome partitioning protein ParB"/>
    <property type="match status" value="1"/>
</dbReference>
<sequence length="322" mass="35455">MNIRARMAEKTANLRSTAEIEAKDVPHKVAPRTAPGMAAALASAQLRIQELESKGVEMEAVVAELSPNPWQPRKVFSPEKMTELAESIREIGLMQPILVRRTAKGDQIIAGERRWRAHQVLQLPKIRAIVTECSDEDMVIFALVENVARDDLSDFEIGMSLRRSEKEFPNRKRLQEALGLSRTGLYQFLSFEKLPEFMLADLNVNPRLLGGNAADAIVSALRKLGDAGIEAAKSVWPLLVRGQLEQGKVANAIKALATRRASAPGASTGRTIDKFFAGKEHAGSITKDVNSFTIKIKDGYLTEAQEEQIRALISGMFASQPK</sequence>
<evidence type="ECO:0000256" key="1">
    <source>
        <dbReference type="ARBA" id="ARBA00006295"/>
    </source>
</evidence>
<dbReference type="SUPFAM" id="SSF110849">
    <property type="entry name" value="ParB/Sulfiredoxin"/>
    <property type="match status" value="1"/>
</dbReference>
<evidence type="ECO:0000313" key="5">
    <source>
        <dbReference type="Proteomes" id="UP000035651"/>
    </source>
</evidence>
<dbReference type="EMBL" id="CP011808">
    <property type="protein sequence ID" value="AKM33334.1"/>
    <property type="molecule type" value="Genomic_DNA"/>
</dbReference>
<dbReference type="PANTHER" id="PTHR33375">
    <property type="entry name" value="CHROMOSOME-PARTITIONING PROTEIN PARB-RELATED"/>
    <property type="match status" value="1"/>
</dbReference>
<gene>
    <name evidence="4" type="ORF">AB870_24380</name>
</gene>
<dbReference type="SUPFAM" id="SSF109709">
    <property type="entry name" value="KorB DNA-binding domain-like"/>
    <property type="match status" value="1"/>
</dbReference>
<accession>A0A0H3WYW8</accession>
<dbReference type="InterPro" id="IPR050336">
    <property type="entry name" value="Chromosome_partition/occlusion"/>
</dbReference>
<feature type="domain" description="ParB-like N-terminal" evidence="3">
    <location>
        <begin position="58"/>
        <end position="147"/>
    </location>
</feature>
<comment type="similarity">
    <text evidence="1">Belongs to the ParB family.</text>
</comment>
<name>A0A0H3WYW8_9BURK</name>
<dbReference type="InterPro" id="IPR036086">
    <property type="entry name" value="ParB/Sulfiredoxin_sf"/>
</dbReference>
<dbReference type="Gene3D" id="3.90.1530.30">
    <property type="match status" value="1"/>
</dbReference>
<dbReference type="PATRIC" id="fig|656179.3.peg.5238"/>
<geneLocation type="plasmid" evidence="4 5">
    <name>pPF72-1</name>
</geneLocation>
<dbReference type="RefSeq" id="WP_047909301.1">
    <property type="nucleotide sequence ID" value="NZ_CP011808.2"/>
</dbReference>
<dbReference type="AlphaFoldDB" id="A0A0H3WYW8"/>
<keyword evidence="5" id="KW-1185">Reference proteome</keyword>
<keyword evidence="2" id="KW-0238">DNA-binding</keyword>
<evidence type="ECO:0000259" key="3">
    <source>
        <dbReference type="SMART" id="SM00470"/>
    </source>
</evidence>
<dbReference type="CDD" id="cd16393">
    <property type="entry name" value="SPO0J_N"/>
    <property type="match status" value="1"/>
</dbReference>
<dbReference type="Gene3D" id="1.10.10.2830">
    <property type="match status" value="1"/>
</dbReference>
<proteinExistence type="inferred from homology"/>
<dbReference type="GO" id="GO:0005694">
    <property type="term" value="C:chromosome"/>
    <property type="evidence" value="ECO:0007669"/>
    <property type="project" value="TreeGrafter"/>
</dbReference>
<dbReference type="GO" id="GO:0003677">
    <property type="term" value="F:DNA binding"/>
    <property type="evidence" value="ECO:0007669"/>
    <property type="project" value="UniProtKB-KW"/>
</dbReference>
<dbReference type="PANTHER" id="PTHR33375:SF1">
    <property type="entry name" value="CHROMOSOME-PARTITIONING PROTEIN PARB-RELATED"/>
    <property type="match status" value="1"/>
</dbReference>
<dbReference type="Pfam" id="PF02195">
    <property type="entry name" value="ParB_N"/>
    <property type="match status" value="1"/>
</dbReference>
<dbReference type="GO" id="GO:0007059">
    <property type="term" value="P:chromosome segregation"/>
    <property type="evidence" value="ECO:0007669"/>
    <property type="project" value="TreeGrafter"/>
</dbReference>